<feature type="domain" description="Helicase C-terminal" evidence="5">
    <location>
        <begin position="299"/>
        <end position="459"/>
    </location>
</feature>
<dbReference type="InterPro" id="IPR011545">
    <property type="entry name" value="DEAD/DEAH_box_helicase_dom"/>
</dbReference>
<evidence type="ECO:0000259" key="4">
    <source>
        <dbReference type="PROSITE" id="PS51192"/>
    </source>
</evidence>
<dbReference type="PANTHER" id="PTHR47957:SF3">
    <property type="entry name" value="ATP-DEPENDENT HELICASE HRQ1"/>
    <property type="match status" value="1"/>
</dbReference>
<dbReference type="CDD" id="cd18797">
    <property type="entry name" value="SF2_C_Hrq"/>
    <property type="match status" value="1"/>
</dbReference>
<dbReference type="GO" id="GO:0004386">
    <property type="term" value="F:helicase activity"/>
    <property type="evidence" value="ECO:0007669"/>
    <property type="project" value="UniProtKB-KW"/>
</dbReference>
<dbReference type="Pfam" id="PF09369">
    <property type="entry name" value="MZB"/>
    <property type="match status" value="1"/>
</dbReference>
<dbReference type="InterPro" id="IPR018973">
    <property type="entry name" value="MZB"/>
</dbReference>
<dbReference type="PANTHER" id="PTHR47957">
    <property type="entry name" value="ATP-DEPENDENT HELICASE HRQ1"/>
    <property type="match status" value="1"/>
</dbReference>
<dbReference type="Pfam" id="PF00271">
    <property type="entry name" value="Helicase_C"/>
    <property type="match status" value="1"/>
</dbReference>
<dbReference type="SMART" id="SM00490">
    <property type="entry name" value="HELICc"/>
    <property type="match status" value="1"/>
</dbReference>
<dbReference type="SUPFAM" id="SSF52540">
    <property type="entry name" value="P-loop containing nucleoside triphosphate hydrolases"/>
    <property type="match status" value="1"/>
</dbReference>
<evidence type="ECO:0000256" key="3">
    <source>
        <dbReference type="SAM" id="MobiDB-lite"/>
    </source>
</evidence>
<dbReference type="InterPro" id="IPR022307">
    <property type="entry name" value="Helicase_put_actinobac"/>
</dbReference>
<dbReference type="Gene3D" id="3.40.50.300">
    <property type="entry name" value="P-loop containing nucleotide triphosphate hydrolases"/>
    <property type="match status" value="2"/>
</dbReference>
<dbReference type="InterPro" id="IPR014001">
    <property type="entry name" value="Helicase_ATP-bd"/>
</dbReference>
<feature type="region of interest" description="Disordered" evidence="3">
    <location>
        <begin position="1"/>
        <end position="22"/>
    </location>
</feature>
<evidence type="ECO:0000259" key="5">
    <source>
        <dbReference type="PROSITE" id="PS51194"/>
    </source>
</evidence>
<dbReference type="SMART" id="SM00487">
    <property type="entry name" value="DEXDc"/>
    <property type="match status" value="1"/>
</dbReference>
<dbReference type="PROSITE" id="PS51192">
    <property type="entry name" value="HELICASE_ATP_BIND_1"/>
    <property type="match status" value="1"/>
</dbReference>
<dbReference type="InterPro" id="IPR027417">
    <property type="entry name" value="P-loop_NTPase"/>
</dbReference>
<dbReference type="Proteomes" id="UP000758168">
    <property type="component" value="Unassembled WGS sequence"/>
</dbReference>
<keyword evidence="7" id="KW-1185">Reference proteome</keyword>
<gene>
    <name evidence="6" type="ORF">JOF54_002525</name>
</gene>
<proteinExistence type="predicted"/>
<evidence type="ECO:0000313" key="6">
    <source>
        <dbReference type="EMBL" id="MBP2417603.1"/>
    </source>
</evidence>
<keyword evidence="2" id="KW-0067">ATP-binding</keyword>
<evidence type="ECO:0000256" key="1">
    <source>
        <dbReference type="ARBA" id="ARBA00022741"/>
    </source>
</evidence>
<name>A0ABS4Z968_9ACTN</name>
<organism evidence="6 7">
    <name type="scientific">Microlunatus capsulatus</name>
    <dbReference type="NCBI Taxonomy" id="99117"/>
    <lineage>
        <taxon>Bacteria</taxon>
        <taxon>Bacillati</taxon>
        <taxon>Actinomycetota</taxon>
        <taxon>Actinomycetes</taxon>
        <taxon>Propionibacteriales</taxon>
        <taxon>Propionibacteriaceae</taxon>
        <taxon>Microlunatus</taxon>
    </lineage>
</organism>
<evidence type="ECO:0000256" key="2">
    <source>
        <dbReference type="ARBA" id="ARBA00022840"/>
    </source>
</evidence>
<feature type="domain" description="Helicase ATP-binding" evidence="4">
    <location>
        <begin position="71"/>
        <end position="269"/>
    </location>
</feature>
<keyword evidence="6" id="KW-0378">Hydrolase</keyword>
<dbReference type="Pfam" id="PF00270">
    <property type="entry name" value="DEAD"/>
    <property type="match status" value="1"/>
</dbReference>
<dbReference type="InterPro" id="IPR055227">
    <property type="entry name" value="HRQ1_WHD"/>
</dbReference>
<protein>
    <submittedName>
        <fullName evidence="6">DEAD/DEAH box helicase domain-containing protein</fullName>
    </submittedName>
</protein>
<dbReference type="EMBL" id="JAGIOB010000001">
    <property type="protein sequence ID" value="MBP2417603.1"/>
    <property type="molecule type" value="Genomic_DNA"/>
</dbReference>
<keyword evidence="1" id="KW-0547">Nucleotide-binding</keyword>
<keyword evidence="6" id="KW-0347">Helicase</keyword>
<evidence type="ECO:0000313" key="7">
    <source>
        <dbReference type="Proteomes" id="UP000758168"/>
    </source>
</evidence>
<dbReference type="PROSITE" id="PS50194">
    <property type="entry name" value="FILAMIN_REPEAT"/>
    <property type="match status" value="1"/>
</dbReference>
<sequence>MSAGTGAVVGRPGAPALPPVDEAEPGVRHVRRLPARAGTHAPWPGWLPDELREAFAGTGVEQPWQHQVEAAEAAWRGRHVALSTGTASGKTLGYLMPVLAATRAGLAPAGPPRPEPTGTAAWRVAGRPHTSLYLAPTKALAHDQLRACADLGLSGWPIAAVDGDTSPDDRTWAREQAVHLLTNPDLLHFSLLPGHARWAGFLSSLRFVVVDEAHRYRGVFGSQVALVLRRLRRLAAAYGADPVFVVASATAGDPGRTAAELIGVDRSAVTTVDVDRSARGPVEVVLREPHGSTEDETADLLARSVAAGAQTIAFVPSRRGAEVVARRAQQQLDAWSPPDDGGGPGTAPRVAAYRGGYLAADRRRLEQALQDGRLAGVAATNALELGVDIAGMDAVVMAGFPGTRSAFWQQAGRAGRRGRPARVTLVTRPHPLDAYLAEHPAALLDQPVEPTLLHPGNPYLLGPQLAAAAQELPLTPADAAWFGPHIEALAERLAATGALRRRRDGWYWTRPERACDTIDLRGSRADQVEIVEVDTGRVLGHVDPVAADLTVHPGAVYLHRGESFLTEELDHEGLEALVRAARPGYLTQPQTSTAVEVLAEHVRRALGRGWLHRGQIAVTSQVTGYLRRDEVLGTVWDSTPLDLPEHRLVTSGTWLTLPLAEVDESVPLARLAAGAHGLEHLALGLLPMHAPCDRWDVRGYTTAADLGTGLLTVTFYDQQPAGAGFTEQAFGAGPAWLAAALERVEACRCENGCPACVVAADCGDAQRGLDKQLAASLLRLLQPPPATGA</sequence>
<dbReference type="NCBIfam" id="TIGR03817">
    <property type="entry name" value="DECH_helic"/>
    <property type="match status" value="1"/>
</dbReference>
<dbReference type="Pfam" id="PF22982">
    <property type="entry name" value="WHD_HRQ1"/>
    <property type="match status" value="1"/>
</dbReference>
<comment type="caution">
    <text evidence="6">The sequence shown here is derived from an EMBL/GenBank/DDBJ whole genome shotgun (WGS) entry which is preliminary data.</text>
</comment>
<dbReference type="InterPro" id="IPR017868">
    <property type="entry name" value="Filamin/ABP280_repeat-like"/>
</dbReference>
<accession>A0ABS4Z968</accession>
<dbReference type="RefSeq" id="WP_210056308.1">
    <property type="nucleotide sequence ID" value="NZ_BAAAMH010000003.1"/>
</dbReference>
<dbReference type="InterPro" id="IPR001650">
    <property type="entry name" value="Helicase_C-like"/>
</dbReference>
<dbReference type="PROSITE" id="PS51194">
    <property type="entry name" value="HELICASE_CTER"/>
    <property type="match status" value="1"/>
</dbReference>
<reference evidence="6 7" key="1">
    <citation type="submission" date="2021-03" db="EMBL/GenBank/DDBJ databases">
        <title>Sequencing the genomes of 1000 actinobacteria strains.</title>
        <authorList>
            <person name="Klenk H.-P."/>
        </authorList>
    </citation>
    <scope>NUCLEOTIDE SEQUENCE [LARGE SCALE GENOMIC DNA]</scope>
    <source>
        <strain evidence="6 7">DSM 12936</strain>
    </source>
</reference>